<dbReference type="GO" id="GO:0008270">
    <property type="term" value="F:zinc ion binding"/>
    <property type="evidence" value="ECO:0007669"/>
    <property type="project" value="InterPro"/>
</dbReference>
<feature type="region of interest" description="Disordered" evidence="6">
    <location>
        <begin position="538"/>
        <end position="572"/>
    </location>
</feature>
<dbReference type="Pfam" id="PF04082">
    <property type="entry name" value="Fungal_trans"/>
    <property type="match status" value="1"/>
</dbReference>
<evidence type="ECO:0000256" key="3">
    <source>
        <dbReference type="ARBA" id="ARBA00023015"/>
    </source>
</evidence>
<keyword evidence="2" id="KW-0479">Metal-binding</keyword>
<dbReference type="InterPro" id="IPR007219">
    <property type="entry name" value="XnlR_reg_dom"/>
</dbReference>
<proteinExistence type="predicted"/>
<dbReference type="OrthoDB" id="424974at2759"/>
<comment type="subcellular location">
    <subcellularLocation>
        <location evidence="1">Nucleus</location>
    </subcellularLocation>
</comment>
<feature type="region of interest" description="Disordered" evidence="6">
    <location>
        <begin position="21"/>
        <end position="54"/>
    </location>
</feature>
<dbReference type="PANTHER" id="PTHR47338">
    <property type="entry name" value="ZN(II)2CYS6 TRANSCRIPTION FACTOR (EUROFUNG)-RELATED"/>
    <property type="match status" value="1"/>
</dbReference>
<dbReference type="GO" id="GO:0000981">
    <property type="term" value="F:DNA-binding transcription factor activity, RNA polymerase II-specific"/>
    <property type="evidence" value="ECO:0007669"/>
    <property type="project" value="InterPro"/>
</dbReference>
<dbReference type="GeneID" id="28734322"/>
<feature type="compositionally biased region" description="Low complexity" evidence="6">
    <location>
        <begin position="550"/>
        <end position="564"/>
    </location>
</feature>
<name>A0A0N1HGN6_9EURO</name>
<keyword evidence="5" id="KW-0539">Nucleus</keyword>
<dbReference type="STRING" id="1664694.A0A0N1HGN6"/>
<evidence type="ECO:0000259" key="7">
    <source>
        <dbReference type="Pfam" id="PF04082"/>
    </source>
</evidence>
<dbReference type="GO" id="GO:0005634">
    <property type="term" value="C:nucleus"/>
    <property type="evidence" value="ECO:0007669"/>
    <property type="project" value="UniProtKB-SubCell"/>
</dbReference>
<dbReference type="RefSeq" id="XP_018004780.1">
    <property type="nucleotide sequence ID" value="XM_018142442.1"/>
</dbReference>
<dbReference type="GO" id="GO:0003677">
    <property type="term" value="F:DNA binding"/>
    <property type="evidence" value="ECO:0007669"/>
    <property type="project" value="InterPro"/>
</dbReference>
<feature type="region of interest" description="Disordered" evidence="6">
    <location>
        <begin position="227"/>
        <end position="251"/>
    </location>
</feature>
<dbReference type="AlphaFoldDB" id="A0A0N1HGN6"/>
<comment type="caution">
    <text evidence="8">The sequence shown here is derived from an EMBL/GenBank/DDBJ whole genome shotgun (WGS) entry which is preliminary data.</text>
</comment>
<dbReference type="CDD" id="cd12148">
    <property type="entry name" value="fungal_TF_MHR"/>
    <property type="match status" value="1"/>
</dbReference>
<dbReference type="Proteomes" id="UP000038010">
    <property type="component" value="Unassembled WGS sequence"/>
</dbReference>
<organism evidence="8 9">
    <name type="scientific">Cyphellophora attinorum</name>
    <dbReference type="NCBI Taxonomy" id="1664694"/>
    <lineage>
        <taxon>Eukaryota</taxon>
        <taxon>Fungi</taxon>
        <taxon>Dikarya</taxon>
        <taxon>Ascomycota</taxon>
        <taxon>Pezizomycotina</taxon>
        <taxon>Eurotiomycetes</taxon>
        <taxon>Chaetothyriomycetidae</taxon>
        <taxon>Chaetothyriales</taxon>
        <taxon>Cyphellophoraceae</taxon>
        <taxon>Cyphellophora</taxon>
    </lineage>
</organism>
<evidence type="ECO:0000256" key="5">
    <source>
        <dbReference type="ARBA" id="ARBA00023242"/>
    </source>
</evidence>
<evidence type="ECO:0000256" key="2">
    <source>
        <dbReference type="ARBA" id="ARBA00022723"/>
    </source>
</evidence>
<reference evidence="8 9" key="1">
    <citation type="submission" date="2015-06" db="EMBL/GenBank/DDBJ databases">
        <title>Draft genome of the ant-associated black yeast Phialophora attae CBS 131958.</title>
        <authorList>
            <person name="Moreno L.F."/>
            <person name="Stielow B.J."/>
            <person name="de Hoog S."/>
            <person name="Vicente V.A."/>
            <person name="Weiss V.A."/>
            <person name="de Vries M."/>
            <person name="Cruz L.M."/>
            <person name="Souza E.M."/>
        </authorList>
    </citation>
    <scope>NUCLEOTIDE SEQUENCE [LARGE SCALE GENOMIC DNA]</scope>
    <source>
        <strain evidence="8 9">CBS 131958</strain>
    </source>
</reference>
<evidence type="ECO:0000256" key="1">
    <source>
        <dbReference type="ARBA" id="ARBA00004123"/>
    </source>
</evidence>
<dbReference type="VEuPathDB" id="FungiDB:AB675_2469"/>
<dbReference type="PANTHER" id="PTHR47338:SF9">
    <property type="entry name" value="ZN(II)2CYS6 TRANSCRIPTION FACTOR (EUROFUNG)"/>
    <property type="match status" value="1"/>
</dbReference>
<accession>A0A0N1HGN6</accession>
<evidence type="ECO:0000256" key="4">
    <source>
        <dbReference type="ARBA" id="ARBA00023163"/>
    </source>
</evidence>
<evidence type="ECO:0000313" key="8">
    <source>
        <dbReference type="EMBL" id="KPI44817.1"/>
    </source>
</evidence>
<dbReference type="GO" id="GO:0006351">
    <property type="term" value="P:DNA-templated transcription"/>
    <property type="evidence" value="ECO:0007669"/>
    <property type="project" value="InterPro"/>
</dbReference>
<keyword evidence="9" id="KW-1185">Reference proteome</keyword>
<dbReference type="EMBL" id="LFJN01000002">
    <property type="protein sequence ID" value="KPI44817.1"/>
    <property type="molecule type" value="Genomic_DNA"/>
</dbReference>
<evidence type="ECO:0000313" key="9">
    <source>
        <dbReference type="Proteomes" id="UP000038010"/>
    </source>
</evidence>
<dbReference type="InterPro" id="IPR050815">
    <property type="entry name" value="TF_fung"/>
</dbReference>
<protein>
    <recommendedName>
        <fullName evidence="7">Xylanolytic transcriptional activator regulatory domain-containing protein</fullName>
    </recommendedName>
</protein>
<keyword evidence="4" id="KW-0804">Transcription</keyword>
<sequence length="610" mass="68483">MTADRLRSLEQNMAQIQNMLSNRSDVPNATATNPTRGATLQQATATRHSSSFTDNRADLTPEEIETAATLYAIYCDCQPLPLFAMKHFTANFASRDPELIYAVSAMSFRFSDTENLADARAVELLERSRRLVMTKVIEGQVELSTIQALCVLTVVEFNDGATARASAYSSLAYDLAQSAGLAVEMYSPYDSQMLEERHHCHWSCVLLKHLFGSSSSKLTLLPSDLSPSYPRSADPPAGSSSNITAPGVPQSDGIADPATTVAVDKGIIASVIELSETWARTVRYALRRGKRQPLPNWAPESEYQQIMGRLMEHETRMPYKYRFKPAKFGDYSGEEIQRHRTFWAPWYLNQIFYHAVLCLLNHPLVLALHLRSFRMTMVPEIFLQHTDDMIQTHTSWMVHLIDQANAKGFVPSDPYPSYCVAVVATIFLQQSYADDEAVRRNKQENFDKCLNFLRTSGRYWKRIAQLADKVNTFQNIVAESSQNAASAADDKTYIDLSLFWEILESCFTSDQSAAAEGYFGPSLVSKRAHRTSTNLVSGRLLPRPTRLDPDMSTTSTPAMPSTVPQDQLQSDSTNFPSIDDQLQVLAQSYFAQGQDFVNLDDWWYPEPTVT</sequence>
<gene>
    <name evidence="8" type="ORF">AB675_2469</name>
</gene>
<feature type="domain" description="Xylanolytic transcriptional activator regulatory" evidence="7">
    <location>
        <begin position="81"/>
        <end position="207"/>
    </location>
</feature>
<evidence type="ECO:0000256" key="6">
    <source>
        <dbReference type="SAM" id="MobiDB-lite"/>
    </source>
</evidence>
<keyword evidence="3" id="KW-0805">Transcription regulation</keyword>